<dbReference type="GO" id="GO:0015677">
    <property type="term" value="P:copper ion import"/>
    <property type="evidence" value="ECO:0007669"/>
    <property type="project" value="TreeGrafter"/>
</dbReference>
<evidence type="ECO:0000256" key="6">
    <source>
        <dbReference type="ARBA" id="ARBA00023065"/>
    </source>
</evidence>
<evidence type="ECO:0000256" key="7">
    <source>
        <dbReference type="ARBA" id="ARBA00023136"/>
    </source>
</evidence>
<evidence type="ECO:0008006" key="13">
    <source>
        <dbReference type="Google" id="ProtNLM"/>
    </source>
</evidence>
<dbReference type="EMBL" id="ML120362">
    <property type="protein sequence ID" value="RPB03421.1"/>
    <property type="molecule type" value="Genomic_DNA"/>
</dbReference>
<dbReference type="InterPro" id="IPR039261">
    <property type="entry name" value="FNR_nucleotide-bd"/>
</dbReference>
<proteinExistence type="predicted"/>
<comment type="subcellular location">
    <subcellularLocation>
        <location evidence="1">Membrane</location>
        <topology evidence="1">Multi-pass membrane protein</topology>
    </subcellularLocation>
</comment>
<dbReference type="GO" id="GO:0000293">
    <property type="term" value="F:ferric-chelate reductase activity"/>
    <property type="evidence" value="ECO:0007669"/>
    <property type="project" value="UniProtKB-ARBA"/>
</dbReference>
<evidence type="ECO:0000313" key="11">
    <source>
        <dbReference type="EMBL" id="RPB03421.1"/>
    </source>
</evidence>
<keyword evidence="7 8" id="KW-0472">Membrane</keyword>
<gene>
    <name evidence="11" type="ORF">L873DRAFT_1860210</name>
</gene>
<keyword evidence="5" id="KW-0560">Oxidoreductase</keyword>
<dbReference type="GO" id="GO:0006826">
    <property type="term" value="P:iron ion transport"/>
    <property type="evidence" value="ECO:0007669"/>
    <property type="project" value="TreeGrafter"/>
</dbReference>
<dbReference type="PANTHER" id="PTHR32361">
    <property type="entry name" value="FERRIC/CUPRIC REDUCTASE TRANSMEMBRANE COMPONENT"/>
    <property type="match status" value="1"/>
</dbReference>
<accession>A0A3N4K4S3</accession>
<dbReference type="GO" id="GO:0005886">
    <property type="term" value="C:plasma membrane"/>
    <property type="evidence" value="ECO:0007669"/>
    <property type="project" value="TreeGrafter"/>
</dbReference>
<evidence type="ECO:0000256" key="8">
    <source>
        <dbReference type="SAM" id="Phobius"/>
    </source>
</evidence>
<sequence>MAGSHSAGYDPMASAAALAQNKRAAWIYACAVGGLIGHVCWRCAVDIGGENAVITFYDVGFEGASPYLLFAKRCGWMAVCNAALAFPLVMKNTPLAFLTRYSHERLNVLHRWSGRTIWFYSCLHIYLQSIYQRFYELFYLSHISMFILAVVGMGLHKPKKSALAIIALGPLWCLGRMIRGFQKSDKLPTRLPCLHFHPSYPEIPVAPFTISSVGGVEFVIRAQKGFTLDLHKFALKNSGREVSAYIGGPNGAVPDFERMNRVVLFAEVSGEAFMFPIAVDIVRNVGRIAAGLVEVVWVIRDERMSTKIPDPDHELVASQPAEDAAALENDVRRSLYIEEESPSSPSRKYSATSPVEKKQNFDMDIDIEIVKSKNRTSVLPGRPDLGAIVRGAVTRAEWRDAVGVGACGPTELIRVARNAAAENITVGGPSVLLHCEQFGWG</sequence>
<feature type="domain" description="Ferric reductase NAD binding" evidence="10">
    <location>
        <begin position="261"/>
        <end position="420"/>
    </location>
</feature>
<dbReference type="OrthoDB" id="10006946at2759"/>
<name>A0A3N4K4S3_9PEZI</name>
<feature type="transmembrane region" description="Helical" evidence="8">
    <location>
        <begin position="137"/>
        <end position="155"/>
    </location>
</feature>
<evidence type="ECO:0000313" key="12">
    <source>
        <dbReference type="Proteomes" id="UP000276215"/>
    </source>
</evidence>
<dbReference type="AlphaFoldDB" id="A0A3N4K4S3"/>
<evidence type="ECO:0000259" key="9">
    <source>
        <dbReference type="Pfam" id="PF01794"/>
    </source>
</evidence>
<keyword evidence="3 8" id="KW-0812">Transmembrane</keyword>
<dbReference type="GO" id="GO:0006879">
    <property type="term" value="P:intracellular iron ion homeostasis"/>
    <property type="evidence" value="ECO:0007669"/>
    <property type="project" value="TreeGrafter"/>
</dbReference>
<reference evidence="11 12" key="1">
    <citation type="journal article" date="2018" name="Nat. Ecol. Evol.">
        <title>Pezizomycetes genomes reveal the molecular basis of ectomycorrhizal truffle lifestyle.</title>
        <authorList>
            <person name="Murat C."/>
            <person name="Payen T."/>
            <person name="Noel B."/>
            <person name="Kuo A."/>
            <person name="Morin E."/>
            <person name="Chen J."/>
            <person name="Kohler A."/>
            <person name="Krizsan K."/>
            <person name="Balestrini R."/>
            <person name="Da Silva C."/>
            <person name="Montanini B."/>
            <person name="Hainaut M."/>
            <person name="Levati E."/>
            <person name="Barry K.W."/>
            <person name="Belfiori B."/>
            <person name="Cichocki N."/>
            <person name="Clum A."/>
            <person name="Dockter R.B."/>
            <person name="Fauchery L."/>
            <person name="Guy J."/>
            <person name="Iotti M."/>
            <person name="Le Tacon F."/>
            <person name="Lindquist E.A."/>
            <person name="Lipzen A."/>
            <person name="Malagnac F."/>
            <person name="Mello A."/>
            <person name="Molinier V."/>
            <person name="Miyauchi S."/>
            <person name="Poulain J."/>
            <person name="Riccioni C."/>
            <person name="Rubini A."/>
            <person name="Sitrit Y."/>
            <person name="Splivallo R."/>
            <person name="Traeger S."/>
            <person name="Wang M."/>
            <person name="Zifcakova L."/>
            <person name="Wipf D."/>
            <person name="Zambonelli A."/>
            <person name="Paolocci F."/>
            <person name="Nowrousian M."/>
            <person name="Ottonello S."/>
            <person name="Baldrian P."/>
            <person name="Spatafora J.W."/>
            <person name="Henrissat B."/>
            <person name="Nagy L.G."/>
            <person name="Aury J.M."/>
            <person name="Wincker P."/>
            <person name="Grigoriev I.V."/>
            <person name="Bonfante P."/>
            <person name="Martin F.M."/>
        </authorList>
    </citation>
    <scope>NUCLEOTIDE SEQUENCE [LARGE SCALE GENOMIC DNA]</scope>
    <source>
        <strain evidence="11 12">120613-1</strain>
    </source>
</reference>
<dbReference type="Pfam" id="PF08030">
    <property type="entry name" value="NAD_binding_6"/>
    <property type="match status" value="1"/>
</dbReference>
<dbReference type="Gene3D" id="3.40.50.80">
    <property type="entry name" value="Nucleotide-binding domain of ferredoxin-NADP reductase (FNR) module"/>
    <property type="match status" value="1"/>
</dbReference>
<dbReference type="PANTHER" id="PTHR32361:SF9">
    <property type="entry name" value="FERRIC REDUCTASE TRANSMEMBRANE COMPONENT 3-RELATED"/>
    <property type="match status" value="1"/>
</dbReference>
<dbReference type="InterPro" id="IPR051410">
    <property type="entry name" value="Ferric/Cupric_Reductase"/>
</dbReference>
<evidence type="ECO:0000259" key="10">
    <source>
        <dbReference type="Pfam" id="PF08030"/>
    </source>
</evidence>
<keyword evidence="6" id="KW-0406">Ion transport</keyword>
<dbReference type="STRING" id="1336337.A0A3N4K4S3"/>
<evidence type="ECO:0000256" key="1">
    <source>
        <dbReference type="ARBA" id="ARBA00004141"/>
    </source>
</evidence>
<evidence type="ECO:0000256" key="4">
    <source>
        <dbReference type="ARBA" id="ARBA00022989"/>
    </source>
</evidence>
<dbReference type="InterPro" id="IPR013121">
    <property type="entry name" value="Fe_red_NAD-bd_6"/>
</dbReference>
<evidence type="ECO:0000256" key="3">
    <source>
        <dbReference type="ARBA" id="ARBA00022692"/>
    </source>
</evidence>
<dbReference type="Proteomes" id="UP000276215">
    <property type="component" value="Unassembled WGS sequence"/>
</dbReference>
<keyword evidence="2" id="KW-0813">Transport</keyword>
<dbReference type="Pfam" id="PF01794">
    <property type="entry name" value="Ferric_reduct"/>
    <property type="match status" value="1"/>
</dbReference>
<keyword evidence="4 8" id="KW-1133">Transmembrane helix</keyword>
<protein>
    <recommendedName>
        <fullName evidence="13">FAD-binding FR-type domain-containing protein</fullName>
    </recommendedName>
</protein>
<organism evidence="11 12">
    <name type="scientific">Choiromyces venosus 120613-1</name>
    <dbReference type="NCBI Taxonomy" id="1336337"/>
    <lineage>
        <taxon>Eukaryota</taxon>
        <taxon>Fungi</taxon>
        <taxon>Dikarya</taxon>
        <taxon>Ascomycota</taxon>
        <taxon>Pezizomycotina</taxon>
        <taxon>Pezizomycetes</taxon>
        <taxon>Pezizales</taxon>
        <taxon>Tuberaceae</taxon>
        <taxon>Choiromyces</taxon>
    </lineage>
</organism>
<feature type="domain" description="Ferric oxidoreductase" evidence="9">
    <location>
        <begin position="74"/>
        <end position="130"/>
    </location>
</feature>
<keyword evidence="12" id="KW-1185">Reference proteome</keyword>
<evidence type="ECO:0000256" key="2">
    <source>
        <dbReference type="ARBA" id="ARBA00022448"/>
    </source>
</evidence>
<evidence type="ECO:0000256" key="5">
    <source>
        <dbReference type="ARBA" id="ARBA00023002"/>
    </source>
</evidence>
<dbReference type="InterPro" id="IPR013130">
    <property type="entry name" value="Fe3_Rdtase_TM_dom"/>
</dbReference>